<dbReference type="GO" id="GO:0030313">
    <property type="term" value="C:cell envelope"/>
    <property type="evidence" value="ECO:0007669"/>
    <property type="project" value="UniProtKB-SubCell"/>
</dbReference>
<dbReference type="Proteomes" id="UP000739565">
    <property type="component" value="Unassembled WGS sequence"/>
</dbReference>
<dbReference type="GO" id="GO:0022857">
    <property type="term" value="F:transmembrane transporter activity"/>
    <property type="evidence" value="ECO:0007669"/>
    <property type="project" value="InterPro"/>
</dbReference>
<comment type="caution">
    <text evidence="7">The sequence shown here is derived from an EMBL/GenBank/DDBJ whole genome shotgun (WGS) entry which is preliminary data.</text>
</comment>
<dbReference type="GO" id="GO:0046677">
    <property type="term" value="P:response to antibiotic"/>
    <property type="evidence" value="ECO:0007669"/>
    <property type="project" value="TreeGrafter"/>
</dbReference>
<dbReference type="InterPro" id="IPR058624">
    <property type="entry name" value="MdtA-like_HH"/>
</dbReference>
<dbReference type="Pfam" id="PF25944">
    <property type="entry name" value="Beta-barrel_RND"/>
    <property type="match status" value="1"/>
</dbReference>
<evidence type="ECO:0000256" key="2">
    <source>
        <dbReference type="ARBA" id="ARBA00009477"/>
    </source>
</evidence>
<feature type="domain" description="Multidrug resistance protein MdtA-like barrel-sandwich hybrid" evidence="4">
    <location>
        <begin position="75"/>
        <end position="195"/>
    </location>
</feature>
<dbReference type="EMBL" id="JAHXRI010000007">
    <property type="protein sequence ID" value="MBZ1350947.1"/>
    <property type="molecule type" value="Genomic_DNA"/>
</dbReference>
<feature type="domain" description="Multidrug resistance protein MdtA-like beta-barrel" evidence="5">
    <location>
        <begin position="207"/>
        <end position="291"/>
    </location>
</feature>
<gene>
    <name evidence="7" type="ORF">KZZ10_09855</name>
</gene>
<dbReference type="InterPro" id="IPR058626">
    <property type="entry name" value="MdtA-like_b-barrel"/>
</dbReference>
<evidence type="ECO:0000313" key="8">
    <source>
        <dbReference type="Proteomes" id="UP000739565"/>
    </source>
</evidence>
<sequence length="381" mass="41362">MIKAVAGEAISFKRLVEASWLMKLVVPVCLVAVAPPVWSQGAPAAPLAVSVIEARATSVPSTIEVTGQAEGAKETEVRARVNGILLKRLYVEGSVVKEGQPLFQIDPVPFQNALDEAQARAKQTEREAARLKKLFSQQAVSRKEFDDATSINEIAQATLKTAKLNLAWTTVTAPVEGVSGRALRPEGHLITSTGDAGWLTSIYQVDPIWVRFGLSSADASRLPSGKSEAPIDAPVQLLLGNGRVYDQPGKLNFRSVFIDPKLGTQQLRAEFPNPDRAILPGQFLRVKITTGSLNNVFLVPQRAVIQNDRGYMVWTVGNDNKVVPTPLKMGTWLGQNWVVLSGLKEGDRVVVDQIIKIRPGAVVQPTVVPLEQQTQASKDTR</sequence>
<feature type="domain" description="Multidrug resistance protein MdtA-like C-terminal permuted SH3" evidence="6">
    <location>
        <begin position="295"/>
        <end position="354"/>
    </location>
</feature>
<dbReference type="Gene3D" id="2.40.50.100">
    <property type="match status" value="1"/>
</dbReference>
<dbReference type="SUPFAM" id="SSF111369">
    <property type="entry name" value="HlyD-like secretion proteins"/>
    <property type="match status" value="1"/>
</dbReference>
<proteinExistence type="inferred from homology"/>
<dbReference type="Pfam" id="PF25876">
    <property type="entry name" value="HH_MFP_RND"/>
    <property type="match status" value="1"/>
</dbReference>
<dbReference type="InterPro" id="IPR006143">
    <property type="entry name" value="RND_pump_MFP"/>
</dbReference>
<dbReference type="Gene3D" id="2.40.420.20">
    <property type="match status" value="1"/>
</dbReference>
<dbReference type="PANTHER" id="PTHR30158:SF3">
    <property type="entry name" value="MULTIDRUG EFFLUX PUMP SUBUNIT ACRA-RELATED"/>
    <property type="match status" value="1"/>
</dbReference>
<evidence type="ECO:0000313" key="7">
    <source>
        <dbReference type="EMBL" id="MBZ1350947.1"/>
    </source>
</evidence>
<protein>
    <submittedName>
        <fullName evidence="7">Efflux RND transporter periplasmic adaptor subunit</fullName>
    </submittedName>
</protein>
<organism evidence="7 8">
    <name type="scientific">Zwartia hollandica</name>
    <dbReference type="NCBI Taxonomy" id="324606"/>
    <lineage>
        <taxon>Bacteria</taxon>
        <taxon>Pseudomonadati</taxon>
        <taxon>Pseudomonadota</taxon>
        <taxon>Betaproteobacteria</taxon>
        <taxon>Burkholderiales</taxon>
        <taxon>Alcaligenaceae</taxon>
        <taxon>Zwartia</taxon>
    </lineage>
</organism>
<dbReference type="Gene3D" id="1.10.287.470">
    <property type="entry name" value="Helix hairpin bin"/>
    <property type="match status" value="1"/>
</dbReference>
<comment type="subcellular location">
    <subcellularLocation>
        <location evidence="1">Cell envelope</location>
    </subcellularLocation>
</comment>
<dbReference type="Gene3D" id="2.40.30.170">
    <property type="match status" value="1"/>
</dbReference>
<comment type="similarity">
    <text evidence="2">Belongs to the membrane fusion protein (MFP) (TC 8.A.1) family.</text>
</comment>
<evidence type="ECO:0000259" key="5">
    <source>
        <dbReference type="Pfam" id="PF25944"/>
    </source>
</evidence>
<dbReference type="NCBIfam" id="TIGR01730">
    <property type="entry name" value="RND_mfp"/>
    <property type="match status" value="1"/>
</dbReference>
<dbReference type="PANTHER" id="PTHR30158">
    <property type="entry name" value="ACRA/E-RELATED COMPONENT OF DRUG EFFLUX TRANSPORTER"/>
    <property type="match status" value="1"/>
</dbReference>
<evidence type="ECO:0000259" key="3">
    <source>
        <dbReference type="Pfam" id="PF25876"/>
    </source>
</evidence>
<dbReference type="AlphaFoldDB" id="A0A953T5J0"/>
<keyword evidence="8" id="KW-1185">Reference proteome</keyword>
<dbReference type="GO" id="GO:0005886">
    <property type="term" value="C:plasma membrane"/>
    <property type="evidence" value="ECO:0007669"/>
    <property type="project" value="TreeGrafter"/>
</dbReference>
<evidence type="ECO:0000259" key="4">
    <source>
        <dbReference type="Pfam" id="PF25917"/>
    </source>
</evidence>
<dbReference type="RefSeq" id="WP_259661349.1">
    <property type="nucleotide sequence ID" value="NZ_JAHXRI010000007.1"/>
</dbReference>
<dbReference type="Pfam" id="PF25967">
    <property type="entry name" value="RND-MFP_C"/>
    <property type="match status" value="1"/>
</dbReference>
<dbReference type="InterPro" id="IPR058627">
    <property type="entry name" value="MdtA-like_C"/>
</dbReference>
<reference evidence="7" key="1">
    <citation type="submission" date="2021-07" db="EMBL/GenBank/DDBJ databases">
        <title>New genus and species of the family Alcaligenaceae.</title>
        <authorList>
            <person name="Hahn M.W."/>
        </authorList>
    </citation>
    <scope>NUCLEOTIDE SEQUENCE</scope>
    <source>
        <strain evidence="7">LF4-65</strain>
    </source>
</reference>
<accession>A0A953T5J0</accession>
<feature type="domain" description="Multidrug resistance protein MdtA-like alpha-helical hairpin" evidence="3">
    <location>
        <begin position="112"/>
        <end position="169"/>
    </location>
</feature>
<evidence type="ECO:0000259" key="6">
    <source>
        <dbReference type="Pfam" id="PF25967"/>
    </source>
</evidence>
<dbReference type="Pfam" id="PF25917">
    <property type="entry name" value="BSH_RND"/>
    <property type="match status" value="1"/>
</dbReference>
<evidence type="ECO:0000256" key="1">
    <source>
        <dbReference type="ARBA" id="ARBA00004196"/>
    </source>
</evidence>
<dbReference type="InterPro" id="IPR058625">
    <property type="entry name" value="MdtA-like_BSH"/>
</dbReference>
<name>A0A953T5J0_9BURK</name>